<dbReference type="Proteomes" id="UP001196068">
    <property type="component" value="Unassembled WGS sequence"/>
</dbReference>
<keyword evidence="2" id="KW-1185">Reference proteome</keyword>
<accession>A0AAF1JUE0</accession>
<organism evidence="1 2">
    <name type="scientific">Plastoroseomonas arctica</name>
    <dbReference type="NCBI Taxonomy" id="1509237"/>
    <lineage>
        <taxon>Bacteria</taxon>
        <taxon>Pseudomonadati</taxon>
        <taxon>Pseudomonadota</taxon>
        <taxon>Alphaproteobacteria</taxon>
        <taxon>Acetobacterales</taxon>
        <taxon>Acetobacteraceae</taxon>
        <taxon>Plastoroseomonas</taxon>
    </lineage>
</organism>
<reference evidence="1" key="1">
    <citation type="submission" date="2020-01" db="EMBL/GenBank/DDBJ databases">
        <authorList>
            <person name="Rat A."/>
        </authorList>
    </citation>
    <scope>NUCLEOTIDE SEQUENCE</scope>
    <source>
        <strain evidence="1">LMG 28251</strain>
    </source>
</reference>
<proteinExistence type="predicted"/>
<gene>
    <name evidence="1" type="ORF">GXW79_01970</name>
</gene>
<dbReference type="Pfam" id="PF06707">
    <property type="entry name" value="DUF1194"/>
    <property type="match status" value="1"/>
</dbReference>
<dbReference type="AlphaFoldDB" id="A0AAF1JUE0"/>
<dbReference type="Gene3D" id="3.40.50.410">
    <property type="entry name" value="von Willebrand factor, type A domain"/>
    <property type="match status" value="1"/>
</dbReference>
<dbReference type="EMBL" id="JAAEDH010000001">
    <property type="protein sequence ID" value="MBR0653836.1"/>
    <property type="molecule type" value="Genomic_DNA"/>
</dbReference>
<dbReference type="InterPro" id="IPR036465">
    <property type="entry name" value="vWFA_dom_sf"/>
</dbReference>
<evidence type="ECO:0000313" key="1">
    <source>
        <dbReference type="EMBL" id="MBR0653836.1"/>
    </source>
</evidence>
<protein>
    <submittedName>
        <fullName evidence="1">DUF1194 domain-containing protein</fullName>
    </submittedName>
</protein>
<evidence type="ECO:0000313" key="2">
    <source>
        <dbReference type="Proteomes" id="UP001196068"/>
    </source>
</evidence>
<dbReference type="InterPro" id="IPR010607">
    <property type="entry name" value="DUF1194"/>
</dbReference>
<reference evidence="1" key="2">
    <citation type="journal article" date="2021" name="Syst. Appl. Microbiol.">
        <title>Roseomonas hellenica sp. nov., isolated from roots of wild-growing Alkanna tinctoria.</title>
        <authorList>
            <person name="Rat A."/>
            <person name="Naranjo H.D."/>
            <person name="Lebbe L."/>
            <person name="Cnockaert M."/>
            <person name="Krigas N."/>
            <person name="Grigoriadou K."/>
            <person name="Maloupa E."/>
            <person name="Willems A."/>
        </authorList>
    </citation>
    <scope>NUCLEOTIDE SEQUENCE</scope>
    <source>
        <strain evidence="1">LMG 28251</strain>
    </source>
</reference>
<dbReference type="SUPFAM" id="SSF53300">
    <property type="entry name" value="vWA-like"/>
    <property type="match status" value="1"/>
</dbReference>
<name>A0AAF1JUE0_9PROT</name>
<comment type="caution">
    <text evidence="1">The sequence shown here is derived from an EMBL/GenBank/DDBJ whole genome shotgun (WGS) entry which is preliminary data.</text>
</comment>
<sequence length="257" mass="27186">MWSPRSPAPEFSLSRRSLLSATLAAPALLRSRAALAHEPVDVELVLAVDVSRSVDAVEQALQFAGYAAAFRDARLAEGISGGPLGAIAVCLFTWSDWDIQNLLVPWTKVDGPATAADFAAAVDAAPRETYLYTSISGAIDYAGRLFGQRYEGTRQVVDISGDGVNNSGRPLAESRAAALDRGIILNGLAVLDRDPSPAAALAGLPPLDDYYRDEVIGGPGAFLMVAEGFEAFETAVRRKIIREIATGPGPVVERAYA</sequence>